<evidence type="ECO:0000256" key="3">
    <source>
        <dbReference type="ARBA" id="ARBA00022989"/>
    </source>
</evidence>
<organism evidence="9 10">
    <name type="scientific">Streptomyces mangrovisoli</name>
    <dbReference type="NCBI Taxonomy" id="1428628"/>
    <lineage>
        <taxon>Bacteria</taxon>
        <taxon>Bacillati</taxon>
        <taxon>Actinomycetota</taxon>
        <taxon>Actinomycetes</taxon>
        <taxon>Kitasatosporales</taxon>
        <taxon>Streptomycetaceae</taxon>
        <taxon>Streptomyces</taxon>
    </lineage>
</organism>
<sequence length="500" mass="50215">MLALLLGAAMDLLDTSLVNTALPTVRRELHASAADLEWIVAGYTFAFAALLLTSGRLGDRYGYRRVFVVGCLAFGIASLGCSTASGAGVLVAWRCVAGAAAAVMMPQITSLLQAMYAPEERSGVLGLLGAVGGIGAALGPLAGAAILSADLTSEAWRPVFLVNVPLALAAAAAALLLVPHVPPAPDTRIDVRGALLSTLGFGLLVYGLIDGPDQGWSPRAWGAVAAAVPVIGLFVASQRSRGRAASGRPGPGRPVAGRPVAGRLVADPLTPGRLFAHRSFTGGIVLSVVVETVVGGLLLVSTLTLQTALGLSPLHAGLMTLPMTGGMVLGVAVLAELLLPRIGRDVIALGGLALTVGVAAGSLVVAVEGAGTVVWHLIPGLIVAGTGLGMIMGPLFAVTLNDVRAADAGAASGTLEAAEQVGSTLGVATIGSLFVSSVAHGLGSAYVHATGLAIALSLVIVCLARTLPARIRSEDEVRAGWAPPAEEDARTDPHGAGLRT</sequence>
<evidence type="ECO:0000256" key="5">
    <source>
        <dbReference type="ARBA" id="ARBA00023251"/>
    </source>
</evidence>
<name>A0A1J4NSI3_9ACTN</name>
<feature type="transmembrane region" description="Helical" evidence="7">
    <location>
        <begin position="421"/>
        <end position="439"/>
    </location>
</feature>
<dbReference type="InterPro" id="IPR011701">
    <property type="entry name" value="MFS"/>
</dbReference>
<dbReference type="PRINTS" id="PR01036">
    <property type="entry name" value="TCRTETB"/>
</dbReference>
<feature type="transmembrane region" description="Helical" evidence="7">
    <location>
        <begin position="36"/>
        <end position="54"/>
    </location>
</feature>
<feature type="transmembrane region" description="Helical" evidence="7">
    <location>
        <begin position="373"/>
        <end position="400"/>
    </location>
</feature>
<evidence type="ECO:0000313" key="10">
    <source>
        <dbReference type="Proteomes" id="UP000034196"/>
    </source>
</evidence>
<dbReference type="Proteomes" id="UP000034196">
    <property type="component" value="Unassembled WGS sequence"/>
</dbReference>
<evidence type="ECO:0000256" key="6">
    <source>
        <dbReference type="SAM" id="MobiDB-lite"/>
    </source>
</evidence>
<accession>A0A1J4NSI3</accession>
<proteinExistence type="predicted"/>
<comment type="subcellular location">
    <subcellularLocation>
        <location evidence="1">Cell membrane</location>
        <topology evidence="1">Multi-pass membrane protein</topology>
    </subcellularLocation>
</comment>
<feature type="transmembrane region" description="Helical" evidence="7">
    <location>
        <begin position="283"/>
        <end position="305"/>
    </location>
</feature>
<keyword evidence="3 7" id="KW-1133">Transmembrane helix</keyword>
<feature type="transmembrane region" description="Helical" evidence="7">
    <location>
        <begin position="191"/>
        <end position="209"/>
    </location>
</feature>
<dbReference type="GO" id="GO:0022857">
    <property type="term" value="F:transmembrane transporter activity"/>
    <property type="evidence" value="ECO:0007669"/>
    <property type="project" value="InterPro"/>
</dbReference>
<dbReference type="CDD" id="cd17321">
    <property type="entry name" value="MFS_MMR_MDR_like"/>
    <property type="match status" value="1"/>
</dbReference>
<comment type="caution">
    <text evidence="9">The sequence shown here is derived from an EMBL/GenBank/DDBJ whole genome shotgun (WGS) entry which is preliminary data.</text>
</comment>
<dbReference type="GO" id="GO:0046677">
    <property type="term" value="P:response to antibiotic"/>
    <property type="evidence" value="ECO:0007669"/>
    <property type="project" value="UniProtKB-KW"/>
</dbReference>
<evidence type="ECO:0000256" key="4">
    <source>
        <dbReference type="ARBA" id="ARBA00023136"/>
    </source>
</evidence>
<dbReference type="GO" id="GO:0005886">
    <property type="term" value="C:plasma membrane"/>
    <property type="evidence" value="ECO:0007669"/>
    <property type="project" value="UniProtKB-SubCell"/>
</dbReference>
<feature type="region of interest" description="Disordered" evidence="6">
    <location>
        <begin position="476"/>
        <end position="500"/>
    </location>
</feature>
<dbReference type="InterPro" id="IPR020846">
    <property type="entry name" value="MFS_dom"/>
</dbReference>
<keyword evidence="10" id="KW-1185">Reference proteome</keyword>
<keyword evidence="2 7" id="KW-0812">Transmembrane</keyword>
<dbReference type="PANTHER" id="PTHR42718:SF39">
    <property type="entry name" value="ACTINORHODIN TRANSPORTER-RELATED"/>
    <property type="match status" value="1"/>
</dbReference>
<evidence type="ECO:0000256" key="7">
    <source>
        <dbReference type="SAM" id="Phobius"/>
    </source>
</evidence>
<dbReference type="EMBL" id="LAVA02000058">
    <property type="protein sequence ID" value="OIJ65299.1"/>
    <property type="molecule type" value="Genomic_DNA"/>
</dbReference>
<keyword evidence="5" id="KW-0046">Antibiotic resistance</keyword>
<dbReference type="InterPro" id="IPR036259">
    <property type="entry name" value="MFS_trans_sf"/>
</dbReference>
<feature type="transmembrane region" description="Helical" evidence="7">
    <location>
        <begin position="124"/>
        <end position="147"/>
    </location>
</feature>
<evidence type="ECO:0000256" key="1">
    <source>
        <dbReference type="ARBA" id="ARBA00004651"/>
    </source>
</evidence>
<evidence type="ECO:0000256" key="2">
    <source>
        <dbReference type="ARBA" id="ARBA00022692"/>
    </source>
</evidence>
<dbReference type="AlphaFoldDB" id="A0A1J4NSI3"/>
<evidence type="ECO:0000259" key="8">
    <source>
        <dbReference type="PROSITE" id="PS50850"/>
    </source>
</evidence>
<dbReference type="SUPFAM" id="SSF103473">
    <property type="entry name" value="MFS general substrate transporter"/>
    <property type="match status" value="1"/>
</dbReference>
<feature type="transmembrane region" description="Helical" evidence="7">
    <location>
        <begin position="159"/>
        <end position="179"/>
    </location>
</feature>
<dbReference type="Gene3D" id="1.20.1250.20">
    <property type="entry name" value="MFS general substrate transporter like domains"/>
    <property type="match status" value="1"/>
</dbReference>
<gene>
    <name evidence="9" type="ORF">WN71_023730</name>
</gene>
<feature type="transmembrane region" description="Helical" evidence="7">
    <location>
        <begin position="66"/>
        <end position="85"/>
    </location>
</feature>
<keyword evidence="4 7" id="KW-0472">Membrane</keyword>
<dbReference type="Gene3D" id="1.20.1720.10">
    <property type="entry name" value="Multidrug resistance protein D"/>
    <property type="match status" value="1"/>
</dbReference>
<protein>
    <recommendedName>
        <fullName evidence="8">Major facilitator superfamily (MFS) profile domain-containing protein</fullName>
    </recommendedName>
</protein>
<feature type="transmembrane region" description="Helical" evidence="7">
    <location>
        <begin position="221"/>
        <end position="238"/>
    </location>
</feature>
<feature type="transmembrane region" description="Helical" evidence="7">
    <location>
        <begin position="445"/>
        <end position="464"/>
    </location>
</feature>
<evidence type="ECO:0000313" key="9">
    <source>
        <dbReference type="EMBL" id="OIJ65299.1"/>
    </source>
</evidence>
<dbReference type="Pfam" id="PF07690">
    <property type="entry name" value="MFS_1"/>
    <property type="match status" value="1"/>
</dbReference>
<dbReference type="PROSITE" id="PS50850">
    <property type="entry name" value="MFS"/>
    <property type="match status" value="1"/>
</dbReference>
<dbReference type="PANTHER" id="PTHR42718">
    <property type="entry name" value="MAJOR FACILITATOR SUPERFAMILY MULTIDRUG TRANSPORTER MFSC"/>
    <property type="match status" value="1"/>
</dbReference>
<feature type="domain" description="Major facilitator superfamily (MFS) profile" evidence="8">
    <location>
        <begin position="1"/>
        <end position="467"/>
    </location>
</feature>
<reference evidence="9" key="1">
    <citation type="submission" date="2016-10" db="EMBL/GenBank/DDBJ databases">
        <title>Genome sequence of Streptomyces mangrovisoli MUSC 149.</title>
        <authorList>
            <person name="Lee L.-H."/>
            <person name="Ser H.-L."/>
        </authorList>
    </citation>
    <scope>NUCLEOTIDE SEQUENCE [LARGE SCALE GENOMIC DNA]</scope>
    <source>
        <strain evidence="9">MUSC 149</strain>
    </source>
</reference>
<feature type="transmembrane region" description="Helical" evidence="7">
    <location>
        <begin position="346"/>
        <end position="367"/>
    </location>
</feature>
<feature type="transmembrane region" description="Helical" evidence="7">
    <location>
        <begin position="317"/>
        <end position="339"/>
    </location>
</feature>
<feature type="transmembrane region" description="Helical" evidence="7">
    <location>
        <begin position="91"/>
        <end position="112"/>
    </location>
</feature>